<evidence type="ECO:0000256" key="4">
    <source>
        <dbReference type="ARBA" id="ARBA00071664"/>
    </source>
</evidence>
<dbReference type="HAMAP" id="MF_00514">
    <property type="entry name" value="Ribosomal_bL35"/>
    <property type="match status" value="1"/>
</dbReference>
<protein>
    <recommendedName>
        <fullName evidence="4 5">Large ribosomal subunit protein bL35</fullName>
    </recommendedName>
</protein>
<evidence type="ECO:0000313" key="8">
    <source>
        <dbReference type="EMBL" id="KKZ11063.1"/>
    </source>
</evidence>
<feature type="compositionally biased region" description="Basic residues" evidence="7">
    <location>
        <begin position="1"/>
        <end position="15"/>
    </location>
</feature>
<dbReference type="PROSITE" id="PS00936">
    <property type="entry name" value="RIBOSOMAL_L35"/>
    <property type="match status" value="1"/>
</dbReference>
<dbReference type="Pfam" id="PF01632">
    <property type="entry name" value="Ribosomal_L35p"/>
    <property type="match status" value="1"/>
</dbReference>
<proteinExistence type="inferred from homology"/>
<dbReference type="FunFam" id="4.10.410.60:FF:000001">
    <property type="entry name" value="50S ribosomal protein L35"/>
    <property type="match status" value="1"/>
</dbReference>
<dbReference type="EMBL" id="JXQG01000064">
    <property type="protein sequence ID" value="KKZ11063.1"/>
    <property type="molecule type" value="Genomic_DNA"/>
</dbReference>
<feature type="compositionally biased region" description="Basic residues" evidence="7">
    <location>
        <begin position="22"/>
        <end position="43"/>
    </location>
</feature>
<dbReference type="GO" id="GO:0006412">
    <property type="term" value="P:translation"/>
    <property type="evidence" value="ECO:0007669"/>
    <property type="project" value="UniProtKB-UniRule"/>
</dbReference>
<keyword evidence="3 5" id="KW-0687">Ribonucleoprotein</keyword>
<dbReference type="InterPro" id="IPR037229">
    <property type="entry name" value="Ribosomal_bL35_sf"/>
</dbReference>
<dbReference type="InterPro" id="IPR018265">
    <property type="entry name" value="Ribosomal_bL35_CS"/>
</dbReference>
<evidence type="ECO:0000256" key="6">
    <source>
        <dbReference type="RuleBase" id="RU000568"/>
    </source>
</evidence>
<name>A0A0G2J488_9SYNE</name>
<dbReference type="PANTHER" id="PTHR33343:SF1">
    <property type="entry name" value="LARGE RIBOSOMAL SUBUNIT PROTEIN BL35M"/>
    <property type="match status" value="1"/>
</dbReference>
<dbReference type="AlphaFoldDB" id="A0A0G2J488"/>
<organism evidence="8 9">
    <name type="scientific">Candidatus Synechococcus spongiarum SP3</name>
    <dbReference type="NCBI Taxonomy" id="1604020"/>
    <lineage>
        <taxon>Bacteria</taxon>
        <taxon>Bacillati</taxon>
        <taxon>Cyanobacteriota</taxon>
        <taxon>Cyanophyceae</taxon>
        <taxon>Synechococcales</taxon>
        <taxon>Synechococcaceae</taxon>
        <taxon>Synechococcus</taxon>
    </lineage>
</organism>
<evidence type="ECO:0000256" key="5">
    <source>
        <dbReference type="HAMAP-Rule" id="MF_00514"/>
    </source>
</evidence>
<evidence type="ECO:0000256" key="3">
    <source>
        <dbReference type="ARBA" id="ARBA00023274"/>
    </source>
</evidence>
<accession>A0A0G2J488</accession>
<dbReference type="PATRIC" id="fig|1604020.3.peg.1770"/>
<dbReference type="PRINTS" id="PR00064">
    <property type="entry name" value="RIBOSOMALL35"/>
</dbReference>
<dbReference type="GO" id="GO:0022625">
    <property type="term" value="C:cytosolic large ribosomal subunit"/>
    <property type="evidence" value="ECO:0007669"/>
    <property type="project" value="TreeGrafter"/>
</dbReference>
<dbReference type="Proteomes" id="UP000035067">
    <property type="component" value="Unassembled WGS sequence"/>
</dbReference>
<dbReference type="SUPFAM" id="SSF143034">
    <property type="entry name" value="L35p-like"/>
    <property type="match status" value="1"/>
</dbReference>
<keyword evidence="2 5" id="KW-0689">Ribosomal protein</keyword>
<evidence type="ECO:0000313" key="9">
    <source>
        <dbReference type="Proteomes" id="UP000035067"/>
    </source>
</evidence>
<feature type="region of interest" description="Disordered" evidence="7">
    <location>
        <begin position="1"/>
        <end position="66"/>
    </location>
</feature>
<sequence>MPKLKTRRAAAKRFRITGTGKLQRRHAFRNHLLGHKSSKRKRFLATSVTVDPTDHDRVQGMLPYGS</sequence>
<evidence type="ECO:0000256" key="7">
    <source>
        <dbReference type="SAM" id="MobiDB-lite"/>
    </source>
</evidence>
<dbReference type="Gene3D" id="4.10.410.60">
    <property type="match status" value="1"/>
</dbReference>
<dbReference type="GO" id="GO:0003735">
    <property type="term" value="F:structural constituent of ribosome"/>
    <property type="evidence" value="ECO:0007669"/>
    <property type="project" value="InterPro"/>
</dbReference>
<comment type="similarity">
    <text evidence="1 5 6">Belongs to the bacterial ribosomal protein bL35 family.</text>
</comment>
<dbReference type="InterPro" id="IPR021137">
    <property type="entry name" value="Ribosomal_bL35-like"/>
</dbReference>
<dbReference type="NCBIfam" id="TIGR00001">
    <property type="entry name" value="rpmI_bact"/>
    <property type="match status" value="1"/>
</dbReference>
<reference evidence="8 9" key="1">
    <citation type="submission" date="2015-01" db="EMBL/GenBank/DDBJ databases">
        <title>Lifestyle Evolution in Cyanobacterial Symbionts of Sponges.</title>
        <authorList>
            <person name="Burgsdorf I."/>
            <person name="Slaby B.M."/>
            <person name="Handley K.M."/>
            <person name="Haber M."/>
            <person name="Blom J."/>
            <person name="Marshall C.W."/>
            <person name="Gilbert J.A."/>
            <person name="Hentschel U."/>
            <person name="Steindler L."/>
        </authorList>
    </citation>
    <scope>NUCLEOTIDE SEQUENCE [LARGE SCALE GENOMIC DNA]</scope>
    <source>
        <strain evidence="8">SP3</strain>
    </source>
</reference>
<gene>
    <name evidence="5" type="primary">rpmI</name>
    <name evidence="5" type="synonym">rpl35</name>
    <name evidence="8" type="ORF">TE42_08750</name>
</gene>
<dbReference type="PANTHER" id="PTHR33343">
    <property type="entry name" value="54S RIBOSOMAL PROTEIN BL35M"/>
    <property type="match status" value="1"/>
</dbReference>
<evidence type="ECO:0000256" key="2">
    <source>
        <dbReference type="ARBA" id="ARBA00022980"/>
    </source>
</evidence>
<dbReference type="InterPro" id="IPR001706">
    <property type="entry name" value="Ribosomal_bL35"/>
</dbReference>
<comment type="caution">
    <text evidence="8">The sequence shown here is derived from an EMBL/GenBank/DDBJ whole genome shotgun (WGS) entry which is preliminary data.</text>
</comment>
<evidence type="ECO:0000256" key="1">
    <source>
        <dbReference type="ARBA" id="ARBA00006598"/>
    </source>
</evidence>